<dbReference type="GO" id="GO:0005524">
    <property type="term" value="F:ATP binding"/>
    <property type="evidence" value="ECO:0007669"/>
    <property type="project" value="UniProtKB-UniRule"/>
</dbReference>
<dbReference type="AlphaFoldDB" id="A0A914B5I9"/>
<dbReference type="GO" id="GO:0061654">
    <property type="term" value="F:NEDD8 conjugating enzyme activity"/>
    <property type="evidence" value="ECO:0007669"/>
    <property type="project" value="UniProtKB-EC"/>
</dbReference>
<evidence type="ECO:0000256" key="7">
    <source>
        <dbReference type="ARBA" id="ARBA00044047"/>
    </source>
</evidence>
<evidence type="ECO:0000256" key="3">
    <source>
        <dbReference type="ARBA" id="ARBA00022741"/>
    </source>
</evidence>
<evidence type="ECO:0000256" key="1">
    <source>
        <dbReference type="ARBA" id="ARBA00005032"/>
    </source>
</evidence>
<evidence type="ECO:0000256" key="4">
    <source>
        <dbReference type="ARBA" id="ARBA00022786"/>
    </source>
</evidence>
<dbReference type="PROSITE" id="PS00183">
    <property type="entry name" value="UBC_1"/>
    <property type="match status" value="1"/>
</dbReference>
<dbReference type="InterPro" id="IPR000608">
    <property type="entry name" value="UBC"/>
</dbReference>
<comment type="catalytic activity">
    <reaction evidence="6">
        <text>[E1 NEDD8-activating enzyme]-S-[NEDD8 protein]-yl-L-cysteine + [E2 NEDD8-conjugating enzyme]-L-cysteine = [E1 NEDD8-activating enzyme]-L-cysteine + [E2 NEDD8-conjugating enzyme]-S-[NEDD8-protein]-yl-L-cysteine.</text>
        <dbReference type="EC" id="2.3.2.34"/>
    </reaction>
</comment>
<dbReference type="GO" id="GO:0045116">
    <property type="term" value="P:protein neddylation"/>
    <property type="evidence" value="ECO:0007669"/>
    <property type="project" value="UniProtKB-ARBA"/>
</dbReference>
<dbReference type="GeneID" id="119740310"/>
<evidence type="ECO:0000259" key="11">
    <source>
        <dbReference type="PROSITE" id="PS50127"/>
    </source>
</evidence>
<organism evidence="12 13">
    <name type="scientific">Patiria miniata</name>
    <name type="common">Bat star</name>
    <name type="synonym">Asterina miniata</name>
    <dbReference type="NCBI Taxonomy" id="46514"/>
    <lineage>
        <taxon>Eukaryota</taxon>
        <taxon>Metazoa</taxon>
        <taxon>Echinodermata</taxon>
        <taxon>Eleutherozoa</taxon>
        <taxon>Asterozoa</taxon>
        <taxon>Asteroidea</taxon>
        <taxon>Valvatacea</taxon>
        <taxon>Valvatida</taxon>
        <taxon>Asterinidae</taxon>
        <taxon>Patiria</taxon>
    </lineage>
</organism>
<evidence type="ECO:0000256" key="6">
    <source>
        <dbReference type="ARBA" id="ARBA00043698"/>
    </source>
</evidence>
<comment type="similarity">
    <text evidence="9">Belongs to the ubiquitin-conjugating enzyme family.</text>
</comment>
<dbReference type="PROSITE" id="PS50127">
    <property type="entry name" value="UBC_2"/>
    <property type="match status" value="1"/>
</dbReference>
<dbReference type="EC" id="2.3.2.34" evidence="7"/>
<dbReference type="PANTHER" id="PTHR24067">
    <property type="entry name" value="UBIQUITIN-CONJUGATING ENZYME E2"/>
    <property type="match status" value="1"/>
</dbReference>
<keyword evidence="2" id="KW-0808">Transferase</keyword>
<dbReference type="Gene3D" id="3.10.110.10">
    <property type="entry name" value="Ubiquitin Conjugating Enzyme"/>
    <property type="match status" value="1"/>
</dbReference>
<reference evidence="12" key="1">
    <citation type="submission" date="2022-11" db="UniProtKB">
        <authorList>
            <consortium name="EnsemblMetazoa"/>
        </authorList>
    </citation>
    <scope>IDENTIFICATION</scope>
</reference>
<feature type="domain" description="UBC core" evidence="11">
    <location>
        <begin position="34"/>
        <end position="187"/>
    </location>
</feature>
<evidence type="ECO:0000313" key="13">
    <source>
        <dbReference type="Proteomes" id="UP000887568"/>
    </source>
</evidence>
<dbReference type="SUPFAM" id="SSF54495">
    <property type="entry name" value="UBC-like"/>
    <property type="match status" value="1"/>
</dbReference>
<evidence type="ECO:0000313" key="12">
    <source>
        <dbReference type="EnsemblMetazoa" id="XP_038071506.1"/>
    </source>
</evidence>
<sequence>MLTLSKKRKEDAARRANNSLSSPQTSDNSKRASVRDMLLNKEVPEMDVNLPSSCTVDFEDPNKLHSFKLIVTPEEGYWRGGRFVFSIHVPEEYNIVPPTVKCLTRIWHPNISEDGNICLSILREHSVDGTGWAPTRRMKDVAWGLSFLFSDLLNFDDPLNIEAAEHYQRNRSDFEAKVRHYVERYAKS</sequence>
<evidence type="ECO:0000256" key="2">
    <source>
        <dbReference type="ARBA" id="ARBA00022679"/>
    </source>
</evidence>
<protein>
    <recommendedName>
        <fullName evidence="7">E2 NEDD8-conjugating enzyme</fullName>
        <ecNumber evidence="7">2.3.2.34</ecNumber>
    </recommendedName>
</protein>
<keyword evidence="4 9" id="KW-0833">Ubl conjugation pathway</keyword>
<evidence type="ECO:0000256" key="10">
    <source>
        <dbReference type="SAM" id="MobiDB-lite"/>
    </source>
</evidence>
<proteinExistence type="inferred from homology"/>
<dbReference type="EnsemblMetazoa" id="XM_038215578.1">
    <property type="protein sequence ID" value="XP_038071506.1"/>
    <property type="gene ID" value="LOC119740310"/>
</dbReference>
<dbReference type="InterPro" id="IPR023313">
    <property type="entry name" value="UBQ-conjugating_AS"/>
</dbReference>
<comment type="pathway">
    <text evidence="1">Protein modification; protein neddylation.</text>
</comment>
<dbReference type="RefSeq" id="XP_038071506.1">
    <property type="nucleotide sequence ID" value="XM_038215578.1"/>
</dbReference>
<feature type="compositionally biased region" description="Polar residues" evidence="10">
    <location>
        <begin position="16"/>
        <end position="27"/>
    </location>
</feature>
<dbReference type="FunFam" id="3.10.110.10:FF:000033">
    <property type="entry name" value="NEDD8-conjugating enzyme UBE2F"/>
    <property type="match status" value="1"/>
</dbReference>
<dbReference type="OrthoDB" id="10249039at2759"/>
<evidence type="ECO:0000256" key="9">
    <source>
        <dbReference type="RuleBase" id="RU362109"/>
    </source>
</evidence>
<keyword evidence="5 9" id="KW-0067">ATP-binding</keyword>
<dbReference type="OMA" id="VMQYAKR"/>
<dbReference type="SMART" id="SM00212">
    <property type="entry name" value="UBCc"/>
    <property type="match status" value="1"/>
</dbReference>
<keyword evidence="3 9" id="KW-0547">Nucleotide-binding</keyword>
<name>A0A914B5I9_PATMI</name>
<feature type="active site" description="Glycyl thioester intermediate" evidence="8">
    <location>
        <position position="118"/>
    </location>
</feature>
<dbReference type="CTD" id="140739"/>
<dbReference type="InterPro" id="IPR050113">
    <property type="entry name" value="Ub_conjugating_enzyme"/>
</dbReference>
<evidence type="ECO:0000256" key="5">
    <source>
        <dbReference type="ARBA" id="ARBA00022840"/>
    </source>
</evidence>
<evidence type="ECO:0000256" key="8">
    <source>
        <dbReference type="PROSITE-ProRule" id="PRU10133"/>
    </source>
</evidence>
<dbReference type="Proteomes" id="UP000887568">
    <property type="component" value="Unplaced"/>
</dbReference>
<dbReference type="Pfam" id="PF00179">
    <property type="entry name" value="UQ_con"/>
    <property type="match status" value="1"/>
</dbReference>
<dbReference type="InterPro" id="IPR016135">
    <property type="entry name" value="UBQ-conjugating_enzyme/RWD"/>
</dbReference>
<accession>A0A914B5I9</accession>
<dbReference type="CDD" id="cd23794">
    <property type="entry name" value="UBCc_UBE2F_UBE2M"/>
    <property type="match status" value="1"/>
</dbReference>
<keyword evidence="13" id="KW-1185">Reference proteome</keyword>
<feature type="region of interest" description="Disordered" evidence="10">
    <location>
        <begin position="1"/>
        <end position="33"/>
    </location>
</feature>